<evidence type="ECO:0000259" key="4">
    <source>
        <dbReference type="SMART" id="SM00854"/>
    </source>
</evidence>
<dbReference type="EMBL" id="CP051167">
    <property type="protein sequence ID" value="QIZ72053.1"/>
    <property type="molecule type" value="Genomic_DNA"/>
</dbReference>
<dbReference type="SUPFAM" id="SSF56300">
    <property type="entry name" value="Metallo-dependent phosphatases"/>
    <property type="match status" value="1"/>
</dbReference>
<dbReference type="InterPro" id="IPR052169">
    <property type="entry name" value="CW_Biosynth-Accessory"/>
</dbReference>
<feature type="domain" description="Capsule synthesis protein CapA" evidence="4">
    <location>
        <begin position="222"/>
        <end position="455"/>
    </location>
</feature>
<feature type="compositionally biased region" description="Low complexity" evidence="2">
    <location>
        <begin position="581"/>
        <end position="592"/>
    </location>
</feature>
<evidence type="ECO:0000256" key="1">
    <source>
        <dbReference type="ARBA" id="ARBA00005662"/>
    </source>
</evidence>
<gene>
    <name evidence="5" type="ORF">HCG48_16925</name>
</gene>
<comment type="similarity">
    <text evidence="1">Belongs to the CapA family.</text>
</comment>
<keyword evidence="3" id="KW-0472">Membrane</keyword>
<dbReference type="SMART" id="SM00854">
    <property type="entry name" value="PGA_cap"/>
    <property type="match status" value="1"/>
</dbReference>
<dbReference type="RefSeq" id="WP_168570204.1">
    <property type="nucleotide sequence ID" value="NZ_CP051167.1"/>
</dbReference>
<evidence type="ECO:0000313" key="5">
    <source>
        <dbReference type="EMBL" id="QIZ72053.1"/>
    </source>
</evidence>
<sequence length="648" mass="70563">MIGYSTTAQPSMLNLAREGNFRAIAYLINSYLAPQGIYARVQPVNGGCLPIRLEFQTLPDRQDLYVQLRESLIKFICHHIWRLNSEAIDGVRIVATWANPLAREQPNILWNQSIRIVTPANQQRRLKYLKYLQAGVKKAAEWLNFKLLRVCLLAGGVAVASFAIGFALSYADLRHKALDHSSSSGDRAANESGRPMTVSAALETIPVTRHDAVLDPTDPTVTLMFGGDVTLSDGFEDLIGNDYAWGFDQMPEYRDADVAMVNLEGTLTKADTIRPKAFNFKSDPAMVEVLEHGGVDLVNLANNHAMDYNGPGLQETLETLAGAGIHAVGAGMNLTEARRPKIVEVKGQRIAYFGYYTGDFHAAVGETPGTNRGLKERIAEDLQAVRDEVEWIVVNFHWGVELANYPDVWQTQLARYTIDRGADAIVGHHPHVLQGAEIYKDRPIAYSLGNFIFGGNARSDYDTAVLKIALREGQMKVEFLPVEVQKYQPRVVTGERSDRILQQIEMLSGSFEQPMVSPMILEGRHGTTTAAASPVQESAAPKSEEEVAGEAPGDRTASLEENPPSEAGRAEGESFDVSPFTAASEAEELTAAGDRPSDREAAEASGRGSQAGLVVATALAVGALGVTTTAIRQKKIEPSAFAKTNGRS</sequence>
<dbReference type="PANTHER" id="PTHR33393">
    <property type="entry name" value="POLYGLUTAMINE SYNTHESIS ACCESSORY PROTEIN RV0574C-RELATED"/>
    <property type="match status" value="1"/>
</dbReference>
<accession>A0A6H1U1Z6</accession>
<dbReference type="InterPro" id="IPR029052">
    <property type="entry name" value="Metallo-depent_PP-like"/>
</dbReference>
<name>A0A6H1U1Z6_9CYAN</name>
<dbReference type="AlphaFoldDB" id="A0A6H1U1Z6"/>
<feature type="transmembrane region" description="Helical" evidence="3">
    <location>
        <begin position="147"/>
        <end position="171"/>
    </location>
</feature>
<evidence type="ECO:0000256" key="2">
    <source>
        <dbReference type="SAM" id="MobiDB-lite"/>
    </source>
</evidence>
<organism evidence="5 6">
    <name type="scientific">Oxynema aestuarii AP17</name>
    <dbReference type="NCBI Taxonomy" id="2064643"/>
    <lineage>
        <taxon>Bacteria</taxon>
        <taxon>Bacillati</taxon>
        <taxon>Cyanobacteriota</taxon>
        <taxon>Cyanophyceae</taxon>
        <taxon>Oscillatoriophycideae</taxon>
        <taxon>Oscillatoriales</taxon>
        <taxon>Oscillatoriaceae</taxon>
        <taxon>Oxynema</taxon>
        <taxon>Oxynema aestuarii</taxon>
    </lineage>
</organism>
<dbReference type="Pfam" id="PF09587">
    <property type="entry name" value="PGA_cap"/>
    <property type="match status" value="1"/>
</dbReference>
<proteinExistence type="inferred from homology"/>
<dbReference type="Proteomes" id="UP000500857">
    <property type="component" value="Chromosome"/>
</dbReference>
<evidence type="ECO:0000256" key="3">
    <source>
        <dbReference type="SAM" id="Phobius"/>
    </source>
</evidence>
<dbReference type="CDD" id="cd07381">
    <property type="entry name" value="MPP_CapA"/>
    <property type="match status" value="1"/>
</dbReference>
<dbReference type="Gene3D" id="3.60.21.10">
    <property type="match status" value="1"/>
</dbReference>
<keyword evidence="3" id="KW-1133">Transmembrane helix</keyword>
<dbReference type="PANTHER" id="PTHR33393:SF13">
    <property type="entry name" value="PGA BIOSYNTHESIS PROTEIN CAPA"/>
    <property type="match status" value="1"/>
</dbReference>
<protein>
    <submittedName>
        <fullName evidence="5">CapA family protein</fullName>
    </submittedName>
</protein>
<dbReference type="KEGG" id="oxy:HCG48_16925"/>
<evidence type="ECO:0000313" key="6">
    <source>
        <dbReference type="Proteomes" id="UP000500857"/>
    </source>
</evidence>
<dbReference type="InterPro" id="IPR019079">
    <property type="entry name" value="Capsule_synth_CapA"/>
</dbReference>
<keyword evidence="6" id="KW-1185">Reference proteome</keyword>
<feature type="region of interest" description="Disordered" evidence="2">
    <location>
        <begin position="525"/>
        <end position="611"/>
    </location>
</feature>
<reference evidence="5 6" key="1">
    <citation type="submission" date="2020-04" db="EMBL/GenBank/DDBJ databases">
        <authorList>
            <person name="Basu S."/>
            <person name="Maruthanayagam V."/>
            <person name="Chakraborty S."/>
            <person name="Pramanik A."/>
            <person name="Mukherjee J."/>
            <person name="Brink B."/>
        </authorList>
    </citation>
    <scope>NUCLEOTIDE SEQUENCE [LARGE SCALE GENOMIC DNA]</scope>
    <source>
        <strain evidence="5 6">AP17</strain>
    </source>
</reference>
<keyword evidence="3" id="KW-0812">Transmembrane</keyword>